<gene>
    <name evidence="1" type="ORF">BN2614_LOCUS2</name>
</gene>
<evidence type="ECO:0000313" key="2">
    <source>
        <dbReference type="Proteomes" id="UP000269945"/>
    </source>
</evidence>
<dbReference type="Proteomes" id="UP000269945">
    <property type="component" value="Unassembled WGS sequence"/>
</dbReference>
<keyword evidence="2" id="KW-1185">Reference proteome</keyword>
<evidence type="ECO:0000313" key="1">
    <source>
        <dbReference type="EMBL" id="VCX41368.1"/>
    </source>
</evidence>
<reference evidence="1 2" key="1">
    <citation type="submission" date="2018-10" db="EMBL/GenBank/DDBJ databases">
        <authorList>
            <person name="Ekblom R."/>
            <person name="Jareborg N."/>
        </authorList>
    </citation>
    <scope>NUCLEOTIDE SEQUENCE [LARGE SCALE GENOMIC DNA]</scope>
    <source>
        <tissue evidence="1">Muscle</tissue>
    </source>
</reference>
<dbReference type="EMBL" id="CYRY02045848">
    <property type="protein sequence ID" value="VCX41368.1"/>
    <property type="molecule type" value="Genomic_DNA"/>
</dbReference>
<dbReference type="AlphaFoldDB" id="A0A9X9MBF0"/>
<sequence length="124" mass="14130">MKLSPKPSRLEAWMLAKMLGPSRVLLPGFGCEFTVLLQRREPSCEGKVAGFITRRHRDKKRARRGSPRRKQFGSTRVLSLETIKALERENVLSGAFPLHRRDEQPGRSHAVPGNSYPKRCDFCV</sequence>
<proteinExistence type="predicted"/>
<name>A0A9X9MBF0_GULGU</name>
<comment type="caution">
    <text evidence="1">The sequence shown here is derived from an EMBL/GenBank/DDBJ whole genome shotgun (WGS) entry which is preliminary data.</text>
</comment>
<accession>A0A9X9MBF0</accession>
<organism evidence="1 2">
    <name type="scientific">Gulo gulo</name>
    <name type="common">Wolverine</name>
    <name type="synonym">Gluton</name>
    <dbReference type="NCBI Taxonomy" id="48420"/>
    <lineage>
        <taxon>Eukaryota</taxon>
        <taxon>Metazoa</taxon>
        <taxon>Chordata</taxon>
        <taxon>Craniata</taxon>
        <taxon>Vertebrata</taxon>
        <taxon>Euteleostomi</taxon>
        <taxon>Mammalia</taxon>
        <taxon>Eutheria</taxon>
        <taxon>Laurasiatheria</taxon>
        <taxon>Carnivora</taxon>
        <taxon>Caniformia</taxon>
        <taxon>Musteloidea</taxon>
        <taxon>Mustelidae</taxon>
        <taxon>Guloninae</taxon>
        <taxon>Gulo</taxon>
    </lineage>
</organism>
<protein>
    <submittedName>
        <fullName evidence="1">Uncharacterized protein</fullName>
    </submittedName>
</protein>